<dbReference type="EMBL" id="JAQNDL010000002">
    <property type="protein sequence ID" value="MDC0718926.1"/>
    <property type="molecule type" value="Genomic_DNA"/>
</dbReference>
<keyword evidence="3 7" id="KW-0227">DNA damage</keyword>
<feature type="domain" description="DNA replication/recombination mediator RecO N-terminal" evidence="8">
    <location>
        <begin position="1"/>
        <end position="74"/>
    </location>
</feature>
<evidence type="ECO:0000256" key="6">
    <source>
        <dbReference type="ARBA" id="ARBA00033409"/>
    </source>
</evidence>
<evidence type="ECO:0000256" key="2">
    <source>
        <dbReference type="ARBA" id="ARBA00021310"/>
    </source>
</evidence>
<comment type="caution">
    <text evidence="9">The sequence shown here is derived from an EMBL/GenBank/DDBJ whole genome shotgun (WGS) entry which is preliminary data.</text>
</comment>
<evidence type="ECO:0000313" key="9">
    <source>
        <dbReference type="EMBL" id="MDC0718926.1"/>
    </source>
</evidence>
<dbReference type="Gene3D" id="2.40.50.140">
    <property type="entry name" value="Nucleic acid-binding proteins"/>
    <property type="match status" value="1"/>
</dbReference>
<evidence type="ECO:0000256" key="4">
    <source>
        <dbReference type="ARBA" id="ARBA00023172"/>
    </source>
</evidence>
<evidence type="ECO:0000256" key="3">
    <source>
        <dbReference type="ARBA" id="ARBA00022763"/>
    </source>
</evidence>
<proteinExistence type="inferred from homology"/>
<keyword evidence="4 7" id="KW-0233">DNA recombination</keyword>
<dbReference type="Pfam" id="PF11967">
    <property type="entry name" value="RecO_N"/>
    <property type="match status" value="1"/>
</dbReference>
<keyword evidence="10" id="KW-1185">Reference proteome</keyword>
<dbReference type="PANTHER" id="PTHR33991:SF1">
    <property type="entry name" value="DNA REPAIR PROTEIN RECO"/>
    <property type="match status" value="1"/>
</dbReference>
<evidence type="ECO:0000256" key="1">
    <source>
        <dbReference type="ARBA" id="ARBA00007452"/>
    </source>
</evidence>
<dbReference type="Gene3D" id="1.20.1440.120">
    <property type="entry name" value="Recombination protein O, C-terminal domain"/>
    <property type="match status" value="1"/>
</dbReference>
<name>A0ABT5DZC4_9BACT</name>
<keyword evidence="5 7" id="KW-0234">DNA repair</keyword>
<dbReference type="InterPro" id="IPR012340">
    <property type="entry name" value="NA-bd_OB-fold"/>
</dbReference>
<dbReference type="Pfam" id="PF02565">
    <property type="entry name" value="RecO_C"/>
    <property type="match status" value="1"/>
</dbReference>
<evidence type="ECO:0000313" key="10">
    <source>
        <dbReference type="Proteomes" id="UP001221686"/>
    </source>
</evidence>
<dbReference type="NCBIfam" id="TIGR00613">
    <property type="entry name" value="reco"/>
    <property type="match status" value="1"/>
</dbReference>
<dbReference type="InterPro" id="IPR022572">
    <property type="entry name" value="DNA_rep/recomb_RecO_N"/>
</dbReference>
<comment type="similarity">
    <text evidence="1 7">Belongs to the RecO family.</text>
</comment>
<sequence length="255" mass="26784">MQSQPTPAVILRTRPLGEADLIAIVLTPEQGKLETAAARARNSKKRFAGGLSPGMRGVAAIARGRGALLRLESFDATAAHAPVGADLTRFAYVAYLCELTDELVLARHPDPELFAALCLALEQIIAGAPQALHLRQYELALLRCLGLSPALTRCCVCGVEVEVEGDGSAAFDGPRGGVLCLEHERGAPRLPTAALAAIHHLESGGDPAALASAPPALRRAVRDAIQSIVRSHLRRPLHAQAFFAALPRDAGAEGV</sequence>
<dbReference type="SUPFAM" id="SSF57863">
    <property type="entry name" value="ArfGap/RecO-like zinc finger"/>
    <property type="match status" value="1"/>
</dbReference>
<protein>
    <recommendedName>
        <fullName evidence="2 7">DNA repair protein RecO</fullName>
    </recommendedName>
    <alternativeName>
        <fullName evidence="6 7">Recombination protein O</fullName>
    </alternativeName>
</protein>
<evidence type="ECO:0000256" key="5">
    <source>
        <dbReference type="ARBA" id="ARBA00023204"/>
    </source>
</evidence>
<evidence type="ECO:0000256" key="7">
    <source>
        <dbReference type="HAMAP-Rule" id="MF_00201"/>
    </source>
</evidence>
<dbReference type="InterPro" id="IPR003717">
    <property type="entry name" value="RecO"/>
</dbReference>
<dbReference type="RefSeq" id="WP_272087437.1">
    <property type="nucleotide sequence ID" value="NZ_JAQNDL010000002.1"/>
</dbReference>
<dbReference type="InterPro" id="IPR042242">
    <property type="entry name" value="RecO_C"/>
</dbReference>
<dbReference type="InterPro" id="IPR037278">
    <property type="entry name" value="ARFGAP/RecO"/>
</dbReference>
<reference evidence="9 10" key="1">
    <citation type="submission" date="2022-11" db="EMBL/GenBank/DDBJ databases">
        <title>Minimal conservation of predation-associated metabolite biosynthetic gene clusters underscores biosynthetic potential of Myxococcota including descriptions for ten novel species: Archangium lansinium sp. nov., Myxococcus landrumus sp. nov., Nannocystis bai.</title>
        <authorList>
            <person name="Ahearne A."/>
            <person name="Stevens C."/>
            <person name="Dowd S."/>
        </authorList>
    </citation>
    <scope>NUCLEOTIDE SEQUENCE [LARGE SCALE GENOMIC DNA]</scope>
    <source>
        <strain evidence="9 10">BB15-2</strain>
    </source>
</reference>
<dbReference type="HAMAP" id="MF_00201">
    <property type="entry name" value="RecO"/>
    <property type="match status" value="1"/>
</dbReference>
<dbReference type="PANTHER" id="PTHR33991">
    <property type="entry name" value="DNA REPAIR PROTEIN RECO"/>
    <property type="match status" value="1"/>
</dbReference>
<dbReference type="SUPFAM" id="SSF50249">
    <property type="entry name" value="Nucleic acid-binding proteins"/>
    <property type="match status" value="1"/>
</dbReference>
<gene>
    <name evidence="7 9" type="primary">recO</name>
    <name evidence="9" type="ORF">POL25_18630</name>
</gene>
<comment type="function">
    <text evidence="7">Involved in DNA repair and RecF pathway recombination.</text>
</comment>
<evidence type="ECO:0000259" key="8">
    <source>
        <dbReference type="Pfam" id="PF11967"/>
    </source>
</evidence>
<organism evidence="9 10">
    <name type="scientific">Nannocystis bainbridge</name>
    <dbReference type="NCBI Taxonomy" id="2995303"/>
    <lineage>
        <taxon>Bacteria</taxon>
        <taxon>Pseudomonadati</taxon>
        <taxon>Myxococcota</taxon>
        <taxon>Polyangia</taxon>
        <taxon>Nannocystales</taxon>
        <taxon>Nannocystaceae</taxon>
        <taxon>Nannocystis</taxon>
    </lineage>
</organism>
<accession>A0ABT5DZC4</accession>
<dbReference type="Proteomes" id="UP001221686">
    <property type="component" value="Unassembled WGS sequence"/>
</dbReference>